<feature type="region of interest" description="Disordered" evidence="8">
    <location>
        <begin position="38"/>
        <end position="83"/>
    </location>
</feature>
<dbReference type="EMBL" id="FXUL01000004">
    <property type="protein sequence ID" value="SMP55610.1"/>
    <property type="molecule type" value="Genomic_DNA"/>
</dbReference>
<evidence type="ECO:0000256" key="6">
    <source>
        <dbReference type="ARBA" id="ARBA00037937"/>
    </source>
</evidence>
<evidence type="ECO:0000256" key="8">
    <source>
        <dbReference type="SAM" id="MobiDB-lite"/>
    </source>
</evidence>
<feature type="chain" id="PRO_5045424522" description="Flagellar protein" evidence="9">
    <location>
        <begin position="21"/>
        <end position="199"/>
    </location>
</feature>
<dbReference type="Proteomes" id="UP001158049">
    <property type="component" value="Unassembled WGS sequence"/>
</dbReference>
<keyword evidence="10" id="KW-0969">Cilium</keyword>
<keyword evidence="11" id="KW-1185">Reference proteome</keyword>
<keyword evidence="2 7" id="KW-0812">Transmembrane</keyword>
<comment type="similarity">
    <text evidence="6 7">Belongs to the FliO/MopB family.</text>
</comment>
<protein>
    <recommendedName>
        <fullName evidence="7">Flagellar protein</fullName>
    </recommendedName>
</protein>
<keyword evidence="3 7" id="KW-1133">Transmembrane helix</keyword>
<dbReference type="PANTHER" id="PTHR38766:SF1">
    <property type="entry name" value="FLAGELLAR PROTEIN FLIO"/>
    <property type="match status" value="1"/>
</dbReference>
<evidence type="ECO:0000256" key="1">
    <source>
        <dbReference type="ARBA" id="ARBA00022475"/>
    </source>
</evidence>
<dbReference type="InterPro" id="IPR022781">
    <property type="entry name" value="Flagellar_biosynth_FliO"/>
</dbReference>
<comment type="subcellular location">
    <subcellularLocation>
        <location evidence="7">Cell membrane</location>
    </subcellularLocation>
    <subcellularLocation>
        <location evidence="7">Bacterial flagellum basal body</location>
    </subcellularLocation>
</comment>
<accession>A0ABY1Q317</accession>
<keyword evidence="9" id="KW-0732">Signal</keyword>
<feature type="transmembrane region" description="Helical" evidence="7">
    <location>
        <begin position="94"/>
        <end position="115"/>
    </location>
</feature>
<evidence type="ECO:0000256" key="3">
    <source>
        <dbReference type="ARBA" id="ARBA00022989"/>
    </source>
</evidence>
<keyword evidence="4 7" id="KW-0472">Membrane</keyword>
<evidence type="ECO:0000313" key="10">
    <source>
        <dbReference type="EMBL" id="SMP55610.1"/>
    </source>
</evidence>
<reference evidence="10 11" key="1">
    <citation type="submission" date="2017-05" db="EMBL/GenBank/DDBJ databases">
        <authorList>
            <person name="Varghese N."/>
            <person name="Submissions S."/>
        </authorList>
    </citation>
    <scope>NUCLEOTIDE SEQUENCE [LARGE SCALE GENOMIC DNA]</scope>
    <source>
        <strain evidence="10 11">DSM 26001</strain>
    </source>
</reference>
<keyword evidence="10" id="KW-0966">Cell projection</keyword>
<keyword evidence="5 7" id="KW-0975">Bacterial flagellum</keyword>
<dbReference type="Pfam" id="PF04347">
    <property type="entry name" value="FliO"/>
    <property type="match status" value="1"/>
</dbReference>
<evidence type="ECO:0000256" key="2">
    <source>
        <dbReference type="ARBA" id="ARBA00022692"/>
    </source>
</evidence>
<proteinExistence type="inferred from homology"/>
<evidence type="ECO:0000313" key="11">
    <source>
        <dbReference type="Proteomes" id="UP001158049"/>
    </source>
</evidence>
<sequence>MTTARALLLSLALAAGTAVAADPAATAQPVTVQPATTQPVAVQPAPAQADTAQPVTAQPVPTPAAPAQRPALGSAAPAAAPAPVTSAPGSAGSLLQVVFGLLVVLGLLAGALWFLKRLGGGRFAPGSVVKIVGGVSVGNRERVMVVEVADQWIVIGVAPGQVNTLASMPRQEQPAAQAAAGAPNFSAWLKQTIEKRNAN</sequence>
<dbReference type="InterPro" id="IPR052205">
    <property type="entry name" value="FliO/MopB"/>
</dbReference>
<evidence type="ECO:0000256" key="7">
    <source>
        <dbReference type="RuleBase" id="RU362064"/>
    </source>
</evidence>
<dbReference type="RefSeq" id="WP_283441771.1">
    <property type="nucleotide sequence ID" value="NZ_FXUL01000004.1"/>
</dbReference>
<keyword evidence="10" id="KW-0282">Flagellum</keyword>
<evidence type="ECO:0000256" key="4">
    <source>
        <dbReference type="ARBA" id="ARBA00023136"/>
    </source>
</evidence>
<evidence type="ECO:0000256" key="5">
    <source>
        <dbReference type="ARBA" id="ARBA00023143"/>
    </source>
</evidence>
<dbReference type="NCBIfam" id="TIGR03500">
    <property type="entry name" value="FliO_TIGR"/>
    <property type="match status" value="1"/>
</dbReference>
<keyword evidence="1 7" id="KW-1003">Cell membrane</keyword>
<organism evidence="10 11">
    <name type="scientific">Noviherbaspirillum suwonense</name>
    <dbReference type="NCBI Taxonomy" id="1224511"/>
    <lineage>
        <taxon>Bacteria</taxon>
        <taxon>Pseudomonadati</taxon>
        <taxon>Pseudomonadota</taxon>
        <taxon>Betaproteobacteria</taxon>
        <taxon>Burkholderiales</taxon>
        <taxon>Oxalobacteraceae</taxon>
        <taxon>Noviherbaspirillum</taxon>
    </lineage>
</organism>
<evidence type="ECO:0000256" key="9">
    <source>
        <dbReference type="SAM" id="SignalP"/>
    </source>
</evidence>
<gene>
    <name evidence="10" type="ORF">SAMN06295970_104208</name>
</gene>
<dbReference type="PANTHER" id="PTHR38766">
    <property type="entry name" value="FLAGELLAR PROTEIN FLIO"/>
    <property type="match status" value="1"/>
</dbReference>
<name>A0ABY1Q317_9BURK</name>
<feature type="signal peptide" evidence="9">
    <location>
        <begin position="1"/>
        <end position="20"/>
    </location>
</feature>
<comment type="caution">
    <text evidence="10">The sequence shown here is derived from an EMBL/GenBank/DDBJ whole genome shotgun (WGS) entry which is preliminary data.</text>
</comment>